<feature type="region of interest" description="Disordered" evidence="1">
    <location>
        <begin position="212"/>
        <end position="231"/>
    </location>
</feature>
<proteinExistence type="predicted"/>
<sequence length="264" mass="27813">MEPRTPLPAAAAWVLGTSLHPAGAVLGAGLAAGSVVTTGSASAGARVAGGLLWGAGPENSLLAVLVSGVAALGVRERTMTAAEHAWASDELFGDALPPRHRLVLTDTIGAGRRPFVVPRWDGAITVNLGPELYDDPVAADPHTFLHELVHTCQLRAAGPRAFTSRAVAEQVRHTLGRDAYAYDFPVRPLAEYGLEQQAQLLADWWRGRAGRRGRATPLRGHTRRPKDPASPWAACVADLRAGRLRTGPSRVGAAWRPGPGRAPA</sequence>
<evidence type="ECO:0000313" key="3">
    <source>
        <dbReference type="Proteomes" id="UP001361570"/>
    </source>
</evidence>
<evidence type="ECO:0000256" key="1">
    <source>
        <dbReference type="SAM" id="MobiDB-lite"/>
    </source>
</evidence>
<dbReference type="RefSeq" id="WP_336406340.1">
    <property type="nucleotide sequence ID" value="NZ_JBAPLU010000044.1"/>
</dbReference>
<comment type="caution">
    <text evidence="2">The sequence shown here is derived from an EMBL/GenBank/DDBJ whole genome shotgun (WGS) entry which is preliminary data.</text>
</comment>
<gene>
    <name evidence="2" type="ORF">TEK04_21080</name>
</gene>
<keyword evidence="3" id="KW-1185">Reference proteome</keyword>
<feature type="compositionally biased region" description="Basic residues" evidence="1">
    <location>
        <begin position="212"/>
        <end position="224"/>
    </location>
</feature>
<reference evidence="2 3" key="1">
    <citation type="submission" date="2024-03" db="EMBL/GenBank/DDBJ databases">
        <title>Draft genome sequence of Klenkia sp. LSe6-5.</title>
        <authorList>
            <person name="Duangmal K."/>
            <person name="Chantavorakit T."/>
        </authorList>
    </citation>
    <scope>NUCLEOTIDE SEQUENCE [LARGE SCALE GENOMIC DNA]</scope>
    <source>
        <strain evidence="2 3">LSe6-5</strain>
    </source>
</reference>
<accession>A0ABU8DZH3</accession>
<protein>
    <recommendedName>
        <fullName evidence="4">DUF4157 domain-containing protein</fullName>
    </recommendedName>
</protein>
<dbReference type="EMBL" id="JBAPLU010000044">
    <property type="protein sequence ID" value="MEI4274225.1"/>
    <property type="molecule type" value="Genomic_DNA"/>
</dbReference>
<evidence type="ECO:0000313" key="2">
    <source>
        <dbReference type="EMBL" id="MEI4274225.1"/>
    </source>
</evidence>
<name>A0ABU8DZH3_9ACTN</name>
<evidence type="ECO:0008006" key="4">
    <source>
        <dbReference type="Google" id="ProtNLM"/>
    </source>
</evidence>
<organism evidence="2 3">
    <name type="scientific">Klenkia sesuvii</name>
    <dbReference type="NCBI Taxonomy" id="3103137"/>
    <lineage>
        <taxon>Bacteria</taxon>
        <taxon>Bacillati</taxon>
        <taxon>Actinomycetota</taxon>
        <taxon>Actinomycetes</taxon>
        <taxon>Geodermatophilales</taxon>
        <taxon>Geodermatophilaceae</taxon>
        <taxon>Klenkia</taxon>
    </lineage>
</organism>
<dbReference type="Proteomes" id="UP001361570">
    <property type="component" value="Unassembled WGS sequence"/>
</dbReference>